<feature type="region of interest" description="Disordered" evidence="1">
    <location>
        <begin position="712"/>
        <end position="753"/>
    </location>
</feature>
<feature type="compositionally biased region" description="Low complexity" evidence="1">
    <location>
        <begin position="626"/>
        <end position="649"/>
    </location>
</feature>
<reference evidence="2 3" key="1">
    <citation type="submission" date="2020-03" db="EMBL/GenBank/DDBJ databases">
        <title>Draft Genome Sequence of Cudoniella acicularis.</title>
        <authorList>
            <person name="Buettner E."/>
            <person name="Kellner H."/>
        </authorList>
    </citation>
    <scope>NUCLEOTIDE SEQUENCE [LARGE SCALE GENOMIC DNA]</scope>
    <source>
        <strain evidence="2 3">DSM 108380</strain>
    </source>
</reference>
<feature type="region of interest" description="Disordered" evidence="1">
    <location>
        <begin position="182"/>
        <end position="203"/>
    </location>
</feature>
<feature type="compositionally biased region" description="Low complexity" evidence="1">
    <location>
        <begin position="378"/>
        <end position="387"/>
    </location>
</feature>
<gene>
    <name evidence="2" type="ORF">G7Y89_g5169</name>
</gene>
<name>A0A8H4RMZ8_9HELO</name>
<feature type="compositionally biased region" description="Low complexity" evidence="1">
    <location>
        <begin position="712"/>
        <end position="721"/>
    </location>
</feature>
<evidence type="ECO:0000256" key="1">
    <source>
        <dbReference type="SAM" id="MobiDB-lite"/>
    </source>
</evidence>
<feature type="compositionally biased region" description="Low complexity" evidence="1">
    <location>
        <begin position="394"/>
        <end position="403"/>
    </location>
</feature>
<feature type="compositionally biased region" description="Polar residues" evidence="1">
    <location>
        <begin position="407"/>
        <end position="420"/>
    </location>
</feature>
<feature type="compositionally biased region" description="Polar residues" evidence="1">
    <location>
        <begin position="329"/>
        <end position="340"/>
    </location>
</feature>
<feature type="region of interest" description="Disordered" evidence="1">
    <location>
        <begin position="518"/>
        <end position="694"/>
    </location>
</feature>
<feature type="region of interest" description="Disordered" evidence="1">
    <location>
        <begin position="316"/>
        <end position="423"/>
    </location>
</feature>
<evidence type="ECO:0000313" key="3">
    <source>
        <dbReference type="Proteomes" id="UP000566819"/>
    </source>
</evidence>
<feature type="compositionally biased region" description="Polar residues" evidence="1">
    <location>
        <begin position="663"/>
        <end position="674"/>
    </location>
</feature>
<dbReference type="EMBL" id="JAAMPI010000302">
    <property type="protein sequence ID" value="KAF4632957.1"/>
    <property type="molecule type" value="Genomic_DNA"/>
</dbReference>
<comment type="caution">
    <text evidence="2">The sequence shown here is derived from an EMBL/GenBank/DDBJ whole genome shotgun (WGS) entry which is preliminary data.</text>
</comment>
<dbReference type="AlphaFoldDB" id="A0A8H4RMZ8"/>
<feature type="compositionally biased region" description="Basic and acidic residues" evidence="1">
    <location>
        <begin position="675"/>
        <end position="685"/>
    </location>
</feature>
<dbReference type="Proteomes" id="UP000566819">
    <property type="component" value="Unassembled WGS sequence"/>
</dbReference>
<feature type="compositionally biased region" description="Pro residues" evidence="1">
    <location>
        <begin position="591"/>
        <end position="600"/>
    </location>
</feature>
<proteinExistence type="predicted"/>
<protein>
    <submittedName>
        <fullName evidence="2">Uncharacterized protein</fullName>
    </submittedName>
</protein>
<dbReference type="OrthoDB" id="5379885at2759"/>
<evidence type="ECO:0000313" key="2">
    <source>
        <dbReference type="EMBL" id="KAF4632957.1"/>
    </source>
</evidence>
<organism evidence="2 3">
    <name type="scientific">Cudoniella acicularis</name>
    <dbReference type="NCBI Taxonomy" id="354080"/>
    <lineage>
        <taxon>Eukaryota</taxon>
        <taxon>Fungi</taxon>
        <taxon>Dikarya</taxon>
        <taxon>Ascomycota</taxon>
        <taxon>Pezizomycotina</taxon>
        <taxon>Leotiomycetes</taxon>
        <taxon>Helotiales</taxon>
        <taxon>Tricladiaceae</taxon>
        <taxon>Cudoniella</taxon>
    </lineage>
</organism>
<sequence length="773" mass="84576">MRTAYHAAGKIDRVPAAQNRLEPESKGMADLTVQRQLGFTACSNLHCGTLRKVDIDMDNIGSLVYMSGSFGISPDCLAGFSSRNLESEQFYLGKAGSQRGTNGRNAASEDEAPFHLIEPQKANGENAPKQQATSNRIFLVRQKAIATAHCASTALGLVQTYILPPRYVVLGTGAHLKTQTDILSETSSRSSARRGLKSTPSKPNLVEVTQPEVEGQEQRLYVSIYKAKGDWEFISQFPLSTFKSCEIKPVQHRKQGNSVLTLTLEFKADSVSDKQRKRRSSRTALTSKDPWANVLLFRTVPDERYNIADWLNALKPRLTPDTPEDSPLSPASPSFHTFTNPFAPRDTKSSAGSTGRDIQRGSNQTVGPYLHGSRDRPSQLISPSPSLRSRRSDLSSQASSLHPPMGFTSSHPQNYTTTLPSDLPSPALTSGYDAQFIEGWTSAQGRSSALSSHTRGSNSIASAISPMFASTPPGPRETILDRAFQMRCIPGSERVPEKDEEKVSSIARFEALMREVDERKKQKGIVSQENTRKKQEWDLDEEREDSDVVESDDDGLDMSDHDVGMPTPAQRALDYISGRRPPVPQSLRPLSPTPRSPPIPFLNQQAMSAFHGGPSSSGGLRPRAGTTSSRNRTSRPSSMALPSRSMSSAAIPTLKEMKEGIRENSNSGNGNLKANNDDKRQEKRRSSTSVKRLSFQEFAKRLSSTSSLLLVQTNASSSSGRDGSRRTSSEYEFGSEEQSIRSPAIGNSIRDSRDKRCGWRGSVGVFGGEGGFL</sequence>
<keyword evidence="3" id="KW-1185">Reference proteome</keyword>
<accession>A0A8H4RMZ8</accession>
<feature type="compositionally biased region" description="Acidic residues" evidence="1">
    <location>
        <begin position="538"/>
        <end position="557"/>
    </location>
</feature>